<feature type="domain" description="C2H2-type" evidence="6">
    <location>
        <begin position="190"/>
        <end position="218"/>
    </location>
</feature>
<feature type="domain" description="C2H2-type" evidence="6">
    <location>
        <begin position="458"/>
        <end position="486"/>
    </location>
</feature>
<dbReference type="PANTHER" id="PTHR24379:SF121">
    <property type="entry name" value="C2H2-TYPE DOMAIN-CONTAINING PROTEIN"/>
    <property type="match status" value="1"/>
</dbReference>
<evidence type="ECO:0000259" key="6">
    <source>
        <dbReference type="PROSITE" id="PS50157"/>
    </source>
</evidence>
<evidence type="ECO:0000256" key="3">
    <source>
        <dbReference type="ARBA" id="ARBA00022771"/>
    </source>
</evidence>
<evidence type="ECO:0000313" key="7">
    <source>
        <dbReference type="EMBL" id="KOB78718.1"/>
    </source>
</evidence>
<sequence length="659" mass="78064">MDSYNDDCQMEPSVKLEDQNRDAVLLTFQNIVSDNLISEKLLKTEKIKLEPQGDNHFCQVCHLVFGSARTLVTHQKRAHKHFRKSFKNICNDCGMSYEFKNSLVAHIRRKHGPGANKDDMLERTCDLCALVFKGTSRLRMHMRRKHGSYEETFSHECEYCGLTYDKQSSLIVHVRRKHTHKAKPKSNLWLPCPFCAKVFTKRETYARHIQRNHRVKDEDSKVKDDDEKFKQMYTNDKTGELTCRQCPASFSSVSYLKWHMRRKHNALIADFRLKCKICNLSYANAESLKRHVRRKHDKGTFCYECNKQFPDRDTYLNHSHSIDVKECTICGLIFANQGGLAKHMRCTHKMDSPKTVFCPVCNQGFINKRQLKPHYNRVHLKVTYTCKFCSKVFKTKECYRKHVNFKHPINADDDSKLHQCEKCPEKFNDEFELCKHNNLVHRDELVIKKEDEDIKNVFKCTKCTEQFENWEFLRVHFEQSHHMTEEVQCQICGDLMSRGELLKHIKVHDEIEVQCRFCEFKSKNRLSMTQHMLRHTNAATIHCDYQNCRYKTFYEDAMLKHKKRHQELGVKLQCASCPFQTMNKYILKYHEEAHETGKKRYKCDKCEYATILPANLVQHKYKHSTVKRFKCEVCPFATKYNTSLRFHVKKKHCDLPTMS</sequence>
<dbReference type="Pfam" id="PF12756">
    <property type="entry name" value="zf-C2H2_2"/>
    <property type="match status" value="1"/>
</dbReference>
<dbReference type="InterPro" id="IPR036236">
    <property type="entry name" value="Znf_C2H2_sf"/>
</dbReference>
<evidence type="ECO:0000313" key="8">
    <source>
        <dbReference type="Proteomes" id="UP000037510"/>
    </source>
</evidence>
<feature type="domain" description="C2H2-type" evidence="6">
    <location>
        <begin position="155"/>
        <end position="183"/>
    </location>
</feature>
<keyword evidence="4" id="KW-0862">Zinc</keyword>
<dbReference type="InterPro" id="IPR041661">
    <property type="entry name" value="ZN622/Rei1/Reh1_Znf-C2H2"/>
</dbReference>
<feature type="domain" description="C2H2-type" evidence="6">
    <location>
        <begin position="418"/>
        <end position="446"/>
    </location>
</feature>
<feature type="domain" description="C2H2-type" evidence="6">
    <location>
        <begin position="325"/>
        <end position="353"/>
    </location>
</feature>
<dbReference type="PROSITE" id="PS50157">
    <property type="entry name" value="ZINC_FINGER_C2H2_2"/>
    <property type="match status" value="12"/>
</dbReference>
<dbReference type="GO" id="GO:0008270">
    <property type="term" value="F:zinc ion binding"/>
    <property type="evidence" value="ECO:0007669"/>
    <property type="project" value="UniProtKB-KW"/>
</dbReference>
<evidence type="ECO:0000256" key="5">
    <source>
        <dbReference type="PROSITE-ProRule" id="PRU00042"/>
    </source>
</evidence>
<dbReference type="SUPFAM" id="SSF57667">
    <property type="entry name" value="beta-beta-alpha zinc fingers"/>
    <property type="match status" value="4"/>
</dbReference>
<feature type="domain" description="C2H2-type" evidence="6">
    <location>
        <begin position="601"/>
        <end position="628"/>
    </location>
</feature>
<protein>
    <submittedName>
        <fullName evidence="7">Zinc finger protein 26</fullName>
    </submittedName>
</protein>
<reference evidence="7 8" key="1">
    <citation type="journal article" date="2015" name="Genome Biol. Evol.">
        <title>The genome of winter moth (Operophtera brumata) provides a genomic perspective on sexual dimorphism and phenology.</title>
        <authorList>
            <person name="Derks M.F."/>
            <person name="Smit S."/>
            <person name="Salis L."/>
            <person name="Schijlen E."/>
            <person name="Bossers A."/>
            <person name="Mateman C."/>
            <person name="Pijl A.S."/>
            <person name="de Ridder D."/>
            <person name="Groenen M.A."/>
            <person name="Visser M.E."/>
            <person name="Megens H.J."/>
        </authorList>
    </citation>
    <scope>NUCLEOTIDE SEQUENCE [LARGE SCALE GENOMIC DNA]</scope>
    <source>
        <strain evidence="7">WM2013NL</strain>
        <tissue evidence="7">Head and thorax</tissue>
    </source>
</reference>
<keyword evidence="2" id="KW-0677">Repeat</keyword>
<evidence type="ECO:0000256" key="1">
    <source>
        <dbReference type="ARBA" id="ARBA00022723"/>
    </source>
</evidence>
<dbReference type="EMBL" id="JTDY01000126">
    <property type="protein sequence ID" value="KOB78718.1"/>
    <property type="molecule type" value="Genomic_DNA"/>
</dbReference>
<organism evidence="7 8">
    <name type="scientific">Operophtera brumata</name>
    <name type="common">Winter moth</name>
    <name type="synonym">Phalaena brumata</name>
    <dbReference type="NCBI Taxonomy" id="104452"/>
    <lineage>
        <taxon>Eukaryota</taxon>
        <taxon>Metazoa</taxon>
        <taxon>Ecdysozoa</taxon>
        <taxon>Arthropoda</taxon>
        <taxon>Hexapoda</taxon>
        <taxon>Insecta</taxon>
        <taxon>Pterygota</taxon>
        <taxon>Neoptera</taxon>
        <taxon>Endopterygota</taxon>
        <taxon>Lepidoptera</taxon>
        <taxon>Glossata</taxon>
        <taxon>Ditrysia</taxon>
        <taxon>Geometroidea</taxon>
        <taxon>Geometridae</taxon>
        <taxon>Larentiinae</taxon>
        <taxon>Operophtera</taxon>
    </lineage>
</organism>
<feature type="domain" description="C2H2-type" evidence="6">
    <location>
        <begin position="123"/>
        <end position="151"/>
    </location>
</feature>
<dbReference type="Pfam" id="PF00096">
    <property type="entry name" value="zf-C2H2"/>
    <property type="match status" value="4"/>
</dbReference>
<name>A0A0L7LTC2_OPEBR</name>
<keyword evidence="8" id="KW-1185">Reference proteome</keyword>
<dbReference type="SMART" id="SM00355">
    <property type="entry name" value="ZnF_C2H2"/>
    <property type="match status" value="19"/>
</dbReference>
<dbReference type="STRING" id="104452.A0A0L7LTC2"/>
<dbReference type="PROSITE" id="PS00028">
    <property type="entry name" value="ZINC_FINGER_C2H2_1"/>
    <property type="match status" value="12"/>
</dbReference>
<dbReference type="InterPro" id="IPR013087">
    <property type="entry name" value="Znf_C2H2_type"/>
</dbReference>
<feature type="domain" description="C2H2-type" evidence="6">
    <location>
        <begin position="88"/>
        <end position="111"/>
    </location>
</feature>
<feature type="domain" description="C2H2-type" evidence="6">
    <location>
        <begin position="273"/>
        <end position="296"/>
    </location>
</feature>
<feature type="domain" description="C2H2-type" evidence="6">
    <location>
        <begin position="241"/>
        <end position="264"/>
    </location>
</feature>
<dbReference type="AlphaFoldDB" id="A0A0L7LTC2"/>
<keyword evidence="1" id="KW-0479">Metal-binding</keyword>
<dbReference type="PANTHER" id="PTHR24379">
    <property type="entry name" value="KRAB AND ZINC FINGER DOMAIN-CONTAINING"/>
    <property type="match status" value="1"/>
</dbReference>
<gene>
    <name evidence="7" type="ORF">OBRU01_01901</name>
</gene>
<comment type="caution">
    <text evidence="7">The sequence shown here is derived from an EMBL/GenBank/DDBJ whole genome shotgun (WGS) entry which is preliminary data.</text>
</comment>
<proteinExistence type="predicted"/>
<dbReference type="Proteomes" id="UP000037510">
    <property type="component" value="Unassembled WGS sequence"/>
</dbReference>
<keyword evidence="3 5" id="KW-0863">Zinc-finger</keyword>
<accession>A0A0L7LTC2</accession>
<feature type="domain" description="C2H2-type" evidence="6">
    <location>
        <begin position="56"/>
        <end position="84"/>
    </location>
</feature>
<dbReference type="Gene3D" id="3.30.160.60">
    <property type="entry name" value="Classic Zinc Finger"/>
    <property type="match status" value="8"/>
</dbReference>
<feature type="domain" description="C2H2-type" evidence="6">
    <location>
        <begin position="384"/>
        <end position="407"/>
    </location>
</feature>
<evidence type="ECO:0000256" key="4">
    <source>
        <dbReference type="ARBA" id="ARBA00022833"/>
    </source>
</evidence>
<evidence type="ECO:0000256" key="2">
    <source>
        <dbReference type="ARBA" id="ARBA00022737"/>
    </source>
</evidence>